<name>A0A1C5GNJ8_9ACTN</name>
<dbReference type="InterPro" id="IPR028082">
    <property type="entry name" value="Peripla_BP_I"/>
</dbReference>
<dbReference type="STRING" id="745366.GA0070213_101340"/>
<feature type="domain" description="HTH lacI-type" evidence="4">
    <location>
        <begin position="13"/>
        <end position="67"/>
    </location>
</feature>
<dbReference type="PANTHER" id="PTHR30146">
    <property type="entry name" value="LACI-RELATED TRANSCRIPTIONAL REPRESSOR"/>
    <property type="match status" value="1"/>
</dbReference>
<organism evidence="5 6">
    <name type="scientific">Micromonospora humi</name>
    <dbReference type="NCBI Taxonomy" id="745366"/>
    <lineage>
        <taxon>Bacteria</taxon>
        <taxon>Bacillati</taxon>
        <taxon>Actinomycetota</taxon>
        <taxon>Actinomycetes</taxon>
        <taxon>Micromonosporales</taxon>
        <taxon>Micromonosporaceae</taxon>
        <taxon>Micromonospora</taxon>
    </lineage>
</organism>
<dbReference type="GO" id="GO:0003700">
    <property type="term" value="F:DNA-binding transcription factor activity"/>
    <property type="evidence" value="ECO:0007669"/>
    <property type="project" value="TreeGrafter"/>
</dbReference>
<evidence type="ECO:0000313" key="6">
    <source>
        <dbReference type="Proteomes" id="UP000199360"/>
    </source>
</evidence>
<dbReference type="GO" id="GO:0000976">
    <property type="term" value="F:transcription cis-regulatory region binding"/>
    <property type="evidence" value="ECO:0007669"/>
    <property type="project" value="TreeGrafter"/>
</dbReference>
<proteinExistence type="predicted"/>
<dbReference type="SMART" id="SM00354">
    <property type="entry name" value="HTH_LACI"/>
    <property type="match status" value="1"/>
</dbReference>
<dbReference type="Gene3D" id="3.40.50.2300">
    <property type="match status" value="2"/>
</dbReference>
<dbReference type="InterPro" id="IPR010982">
    <property type="entry name" value="Lambda_DNA-bd_dom_sf"/>
</dbReference>
<dbReference type="InterPro" id="IPR046335">
    <property type="entry name" value="LacI/GalR-like_sensor"/>
</dbReference>
<evidence type="ECO:0000256" key="2">
    <source>
        <dbReference type="ARBA" id="ARBA00023125"/>
    </source>
</evidence>
<evidence type="ECO:0000256" key="3">
    <source>
        <dbReference type="ARBA" id="ARBA00023163"/>
    </source>
</evidence>
<dbReference type="Gene3D" id="1.10.260.40">
    <property type="entry name" value="lambda repressor-like DNA-binding domains"/>
    <property type="match status" value="1"/>
</dbReference>
<dbReference type="Proteomes" id="UP000199360">
    <property type="component" value="Unassembled WGS sequence"/>
</dbReference>
<sequence length="333" mass="34309">MMRPMGTPTARPARLDDVARAAGVSRATASRVLGGYGFASADARARVGAAADRLGYVPDRTARALVRGAGVRLVVAVVGRDDRVFDDPYVHRVVSAASRVCAPHGVGVALEWLPLTDPSGLSRLGADRGVCGVILVNTTQAALDAVPARLRGRVVSIGRGSATVPSFDVDNAGGAGAVLRHLYATGRRRIVMVTGPRWLTCAERSVTAYRELMRASGAPARLVTGDFTATRGGSAALAALRRWPDLDAVYAASDATAFGVIAALRGHGVRVPHDVAVAGFDDLPYAAMSSPALTTATHPVDRIAAAAATAVLTEAPVAPSTAFASTLVTRESA</sequence>
<dbReference type="CDD" id="cd01392">
    <property type="entry name" value="HTH_LacI"/>
    <property type="match status" value="1"/>
</dbReference>
<dbReference type="AlphaFoldDB" id="A0A1C5GNJ8"/>
<dbReference type="PROSITE" id="PS00356">
    <property type="entry name" value="HTH_LACI_1"/>
    <property type="match status" value="1"/>
</dbReference>
<dbReference type="InterPro" id="IPR000843">
    <property type="entry name" value="HTH_LacI"/>
</dbReference>
<dbReference type="SUPFAM" id="SSF47413">
    <property type="entry name" value="lambda repressor-like DNA-binding domains"/>
    <property type="match status" value="1"/>
</dbReference>
<reference evidence="6" key="1">
    <citation type="submission" date="2016-06" db="EMBL/GenBank/DDBJ databases">
        <authorList>
            <person name="Varghese N."/>
            <person name="Submissions Spin"/>
        </authorList>
    </citation>
    <scope>NUCLEOTIDE SEQUENCE [LARGE SCALE GENOMIC DNA]</scope>
    <source>
        <strain evidence="6">DSM 45647</strain>
    </source>
</reference>
<dbReference type="PANTHER" id="PTHR30146:SF109">
    <property type="entry name" value="HTH-TYPE TRANSCRIPTIONAL REGULATOR GALS"/>
    <property type="match status" value="1"/>
</dbReference>
<gene>
    <name evidence="5" type="ORF">GA0070213_101340</name>
</gene>
<evidence type="ECO:0000259" key="4">
    <source>
        <dbReference type="PROSITE" id="PS50932"/>
    </source>
</evidence>
<keyword evidence="3" id="KW-0804">Transcription</keyword>
<dbReference type="SUPFAM" id="SSF53822">
    <property type="entry name" value="Periplasmic binding protein-like I"/>
    <property type="match status" value="1"/>
</dbReference>
<dbReference type="EMBL" id="FMDM01000001">
    <property type="protein sequence ID" value="SCG35352.1"/>
    <property type="molecule type" value="Genomic_DNA"/>
</dbReference>
<protein>
    <submittedName>
        <fullName evidence="5">Transcriptional regulator, LacI family</fullName>
    </submittedName>
</protein>
<evidence type="ECO:0000313" key="5">
    <source>
        <dbReference type="EMBL" id="SCG35352.1"/>
    </source>
</evidence>
<dbReference type="CDD" id="cd06267">
    <property type="entry name" value="PBP1_LacI_sugar_binding-like"/>
    <property type="match status" value="1"/>
</dbReference>
<keyword evidence="6" id="KW-1185">Reference proteome</keyword>
<evidence type="ECO:0000256" key="1">
    <source>
        <dbReference type="ARBA" id="ARBA00023015"/>
    </source>
</evidence>
<dbReference type="PROSITE" id="PS50932">
    <property type="entry name" value="HTH_LACI_2"/>
    <property type="match status" value="1"/>
</dbReference>
<keyword evidence="2" id="KW-0238">DNA-binding</keyword>
<accession>A0A1C5GNJ8</accession>
<keyword evidence="1" id="KW-0805">Transcription regulation</keyword>
<dbReference type="Pfam" id="PF00356">
    <property type="entry name" value="LacI"/>
    <property type="match status" value="1"/>
</dbReference>
<dbReference type="Pfam" id="PF13377">
    <property type="entry name" value="Peripla_BP_3"/>
    <property type="match status" value="1"/>
</dbReference>